<dbReference type="RefSeq" id="WP_015425027.1">
    <property type="nucleotide sequence ID" value="NC_020449.1"/>
</dbReference>
<dbReference type="Proteomes" id="UP000002019">
    <property type="component" value="Chromosome"/>
</dbReference>
<dbReference type="InterPro" id="IPR026444">
    <property type="entry name" value="Secre_tail"/>
</dbReference>
<gene>
    <name evidence="3" type="ordered locus">CLOAM1313</name>
</gene>
<evidence type="ECO:0000313" key="4">
    <source>
        <dbReference type="Proteomes" id="UP000002019"/>
    </source>
</evidence>
<dbReference type="InterPro" id="IPR003961">
    <property type="entry name" value="FN3_dom"/>
</dbReference>
<dbReference type="Gene3D" id="2.60.40.10">
    <property type="entry name" value="Immunoglobulins"/>
    <property type="match status" value="2"/>
</dbReference>
<feature type="signal peptide" evidence="1">
    <location>
        <begin position="1"/>
        <end position="21"/>
    </location>
</feature>
<dbReference type="Gene3D" id="2.60.40.4070">
    <property type="match status" value="1"/>
</dbReference>
<dbReference type="HOGENOM" id="CLU_293335_0_0_0"/>
<evidence type="ECO:0000259" key="2">
    <source>
        <dbReference type="PROSITE" id="PS50853"/>
    </source>
</evidence>
<reference evidence="3 4" key="1">
    <citation type="journal article" date="2008" name="J. Bacteriol.">
        <title>'Candidatus Cloacamonas acidaminovorans': genome sequence reconstruction provides a first glimpse of a new bacterial division.</title>
        <authorList>
            <person name="Pelletier E."/>
            <person name="Kreimeyer A."/>
            <person name="Bocs S."/>
            <person name="Rouy Z."/>
            <person name="Gyapay G."/>
            <person name="Chouari R."/>
            <person name="Riviere D."/>
            <person name="Ganesan A."/>
            <person name="Daegelen P."/>
            <person name="Sghir A."/>
            <person name="Cohen G.N."/>
            <person name="Medigue C."/>
            <person name="Weissenbach J."/>
            <person name="Le Paslier D."/>
        </authorList>
    </citation>
    <scope>NUCLEOTIDE SEQUENCE [LARGE SCALE GENOMIC DNA]</scope>
    <source>
        <strain evidence="4">Evry</strain>
    </source>
</reference>
<accession>B0VIM8</accession>
<evidence type="ECO:0000256" key="1">
    <source>
        <dbReference type="SAM" id="SignalP"/>
    </source>
</evidence>
<keyword evidence="4" id="KW-1185">Reference proteome</keyword>
<dbReference type="STRING" id="459349.CLOAM1313"/>
<dbReference type="OrthoDB" id="602637at2"/>
<dbReference type="eggNOG" id="COG1404">
    <property type="taxonomic scope" value="Bacteria"/>
</dbReference>
<dbReference type="InterPro" id="IPR036116">
    <property type="entry name" value="FN3_sf"/>
</dbReference>
<evidence type="ECO:0000313" key="3">
    <source>
        <dbReference type="EMBL" id="CAO81169.1"/>
    </source>
</evidence>
<dbReference type="EMBL" id="CU466930">
    <property type="protein sequence ID" value="CAO81169.1"/>
    <property type="molecule type" value="Genomic_DNA"/>
</dbReference>
<organism evidence="3 4">
    <name type="scientific">Cloacimonas acidaminovorans (strain Evry)</name>
    <dbReference type="NCBI Taxonomy" id="459349"/>
    <lineage>
        <taxon>Bacteria</taxon>
        <taxon>Pseudomonadati</taxon>
        <taxon>Candidatus Cloacimonadota</taxon>
        <taxon>Candidatus Cloacimonadia</taxon>
        <taxon>Candidatus Cloacimonadales</taxon>
        <taxon>Candidatus Cloacimonadaceae</taxon>
        <taxon>Candidatus Cloacimonas</taxon>
    </lineage>
</organism>
<dbReference type="KEGG" id="caci:CLOAM1313"/>
<proteinExistence type="predicted"/>
<dbReference type="SUPFAM" id="SSF49265">
    <property type="entry name" value="Fibronectin type III"/>
    <property type="match status" value="1"/>
</dbReference>
<sequence>MKKIFLLLMLLIVCILGYSQSAELSSPNQIGDAVANAGLTKKRLFTFQLKMTGGGGTLTDVTFTTSGSYTANELNKLELYYNTANTFTSATSIKSLTSNLGTGSHTFSGLNKALGNGNHYFWITADIAQSIIPNHTISVPAISTNDIIFSGTVYKGGSTIASGTQYLEYVVVTENFDGTWPPSGWTFYGAARTSPAYSGAYSLELQPAGDYAYTRKVNTPGLITFFALENTGSQYSFEIQYSTDAITWNTITTYSNTANSLTKSFKFYSIDVHTATYTNVYFRFYLASGNGDIHIDDVNITLRSPNTQASNVTFSDVGPSRFTVSCTAGSAAQRIMFMKAGDVATVNADNGVFYTASTNWQDPGSQIGSSGYYCIYKGTGTSVIVTGLTKSTTYTVEVMEYNYSDVTNTYIYMPSPAKGVETTQDLEPPAAVTFDSVTSSSFNLSWSISGSLTYVLFLKEDTAVSPPTPDKTITYTASADWSNKGTQLGSSGFYCVFNGIGNNVTVTNLQSSTRYYAAIFTYDGANYSSACRGEVPTATAASDYFASIASGNWETVNTWDSTNHKWIGTTTWKSSRDGTHWNDATLKPTSSAAKVYIESGHIVTLTANESCNALHFDSGWIQLGNYNLTINSFDATSGNPQFIYNGTGTPQMTTQGTNYIVSVTSQSITSLPSEVYTLRINVGSGNTVNLPNDVTLTNLTFDSGGLKMNSHTIKYKYKDADIYSVNATFYGMNIRLTNDINYVASDSSLARTWYTSGYVTDVFQATMYFPSTLTNSTKLRLWLRNNAAKGWYLKGEYDVQTAGDQKYITADGLTSPDMSGIVYFDFTLSELDQTLPVELSSFIVNVNYQNYVQILWVTQSETELSGFRIYRGVSDDLSSALDLGIFIPATNTSEPKYYVYTDKEIDASGTYYYWLECMDINANSTFYGPKELIFHPGVDGNNIPVLEGINSIYPNPFNPDTTIRFGVLEPSTVKAIVYNNRGQKVCEPINGYYEKGTYSYIWNATDSYGRRLSNGIYILSLHIGSKTYIRKMAILK</sequence>
<dbReference type="PROSITE" id="PS50853">
    <property type="entry name" value="FN3"/>
    <property type="match status" value="1"/>
</dbReference>
<dbReference type="SMART" id="SM00060">
    <property type="entry name" value="FN3"/>
    <property type="match status" value="2"/>
</dbReference>
<feature type="chain" id="PRO_5002757867" description="Fibronectin type-III domain-containing protein" evidence="1">
    <location>
        <begin position="22"/>
        <end position="1036"/>
    </location>
</feature>
<dbReference type="InterPro" id="IPR013783">
    <property type="entry name" value="Ig-like_fold"/>
</dbReference>
<dbReference type="NCBIfam" id="TIGR04183">
    <property type="entry name" value="Por_Secre_tail"/>
    <property type="match status" value="1"/>
</dbReference>
<dbReference type="AlphaFoldDB" id="B0VIM8"/>
<name>B0VIM8_CLOAI</name>
<feature type="domain" description="Fibronectin type-III" evidence="2">
    <location>
        <begin position="428"/>
        <end position="542"/>
    </location>
</feature>
<keyword evidence="1" id="KW-0732">Signal</keyword>
<protein>
    <recommendedName>
        <fullName evidence="2">Fibronectin type-III domain-containing protein</fullName>
    </recommendedName>
</protein>